<evidence type="ECO:0000259" key="1">
    <source>
        <dbReference type="PROSITE" id="PS50887"/>
    </source>
</evidence>
<dbReference type="Proteomes" id="UP001057877">
    <property type="component" value="Chromosome"/>
</dbReference>
<dbReference type="InterPro" id="IPR000644">
    <property type="entry name" value="CBS_dom"/>
</dbReference>
<dbReference type="Gene3D" id="3.10.580.10">
    <property type="entry name" value="CBS-domain"/>
    <property type="match status" value="1"/>
</dbReference>
<proteinExistence type="predicted"/>
<dbReference type="SUPFAM" id="SSF55073">
    <property type="entry name" value="Nucleotide cyclase"/>
    <property type="match status" value="1"/>
</dbReference>
<dbReference type="InterPro" id="IPR043128">
    <property type="entry name" value="Rev_trsase/Diguanyl_cyclase"/>
</dbReference>
<dbReference type="InterPro" id="IPR029787">
    <property type="entry name" value="Nucleotide_cyclase"/>
</dbReference>
<dbReference type="NCBIfam" id="TIGR00254">
    <property type="entry name" value="GGDEF"/>
    <property type="match status" value="1"/>
</dbReference>
<dbReference type="RefSeq" id="WP_258384574.1">
    <property type="nucleotide sequence ID" value="NZ_CP091430.1"/>
</dbReference>
<keyword evidence="3" id="KW-1185">Reference proteome</keyword>
<dbReference type="InterPro" id="IPR050469">
    <property type="entry name" value="Diguanylate_Cyclase"/>
</dbReference>
<reference evidence="2" key="1">
    <citation type="submission" date="2022-01" db="EMBL/GenBank/DDBJ databases">
        <title>Paenibacillus spongiae sp. nov., isolated from marine sponge.</title>
        <authorList>
            <person name="Li Z."/>
            <person name="Zhang M."/>
        </authorList>
    </citation>
    <scope>NUCLEOTIDE SEQUENCE</scope>
    <source>
        <strain evidence="2">PHS-Z3</strain>
    </source>
</reference>
<organism evidence="2 3">
    <name type="scientific">Paenibacillus spongiae</name>
    <dbReference type="NCBI Taxonomy" id="2909671"/>
    <lineage>
        <taxon>Bacteria</taxon>
        <taxon>Bacillati</taxon>
        <taxon>Bacillota</taxon>
        <taxon>Bacilli</taxon>
        <taxon>Bacillales</taxon>
        <taxon>Paenibacillaceae</taxon>
        <taxon>Paenibacillus</taxon>
    </lineage>
</organism>
<protein>
    <submittedName>
        <fullName evidence="2">GGDEF domain-containing protein</fullName>
    </submittedName>
</protein>
<dbReference type="SMART" id="SM00267">
    <property type="entry name" value="GGDEF"/>
    <property type="match status" value="1"/>
</dbReference>
<dbReference type="InterPro" id="IPR000160">
    <property type="entry name" value="GGDEF_dom"/>
</dbReference>
<dbReference type="SUPFAM" id="SSF54631">
    <property type="entry name" value="CBS-domain pair"/>
    <property type="match status" value="1"/>
</dbReference>
<evidence type="ECO:0000313" key="3">
    <source>
        <dbReference type="Proteomes" id="UP001057877"/>
    </source>
</evidence>
<gene>
    <name evidence="2" type="ORF">L1F29_23965</name>
</gene>
<evidence type="ECO:0000313" key="2">
    <source>
        <dbReference type="EMBL" id="UVI28486.1"/>
    </source>
</evidence>
<name>A0ABY5S3J8_9BACL</name>
<feature type="domain" description="GGDEF" evidence="1">
    <location>
        <begin position="337"/>
        <end position="488"/>
    </location>
</feature>
<dbReference type="Pfam" id="PF00571">
    <property type="entry name" value="CBS"/>
    <property type="match status" value="1"/>
</dbReference>
<dbReference type="EMBL" id="CP091430">
    <property type="protein sequence ID" value="UVI28486.1"/>
    <property type="molecule type" value="Genomic_DNA"/>
</dbReference>
<dbReference type="InterPro" id="IPR046342">
    <property type="entry name" value="CBS_dom_sf"/>
</dbReference>
<dbReference type="PROSITE" id="PS50887">
    <property type="entry name" value="GGDEF"/>
    <property type="match status" value="1"/>
</dbReference>
<dbReference type="Gene3D" id="3.30.70.270">
    <property type="match status" value="1"/>
</dbReference>
<dbReference type="CDD" id="cd01949">
    <property type="entry name" value="GGDEF"/>
    <property type="match status" value="1"/>
</dbReference>
<sequence>MDEIGFGLLDRNMLHVLTERGHKNGIGVIAVQVHAGHAEARERLQNWSDEQNDIIWRYRIDHEYYYFLQGGKSAQKLALRLEAAAALLQKNLNGSSALTARDRVQGHQKRLPHHIGFAKAIPLGMGAAAEARIYKAIKEALLSTARPERSGERVMEPLLWAAPAAEQSTADWSSTYPMGNLARDIPVFDTQKLVSDAAKLFESNHLIQGAAVVKNGAPVGLVMKENMHQLLAGQFGLPLYWSRPIHKIMDDNPLIVDEGLPVEQVSQLAMSRDISRLYDIVLITRGNKLLGAASIRSILECITSLRTEEARTANPLTGLPGNGVIRREMQRYIDRGQPFSIIYADLDYFKWFNDCFGFSQGDELIRYMADLLQESVRRLSGSEGSFVGHIGGDDFIVLTAAGDPRALCASIIERFEDGVQAFYGDTEVSGVTDRSGSRIEQRGIGVSLSLLRWNGEQPVSPDAISQAAARLKKQAKAVKGSAWVTGDLLDKQDREERMQT</sequence>
<dbReference type="PANTHER" id="PTHR45138:SF25">
    <property type="entry name" value="GGDEF DOMAIN PROTEIN"/>
    <property type="match status" value="1"/>
</dbReference>
<dbReference type="Pfam" id="PF00990">
    <property type="entry name" value="GGDEF"/>
    <property type="match status" value="1"/>
</dbReference>
<dbReference type="PANTHER" id="PTHR45138">
    <property type="entry name" value="REGULATORY COMPONENTS OF SENSORY TRANSDUCTION SYSTEM"/>
    <property type="match status" value="1"/>
</dbReference>
<accession>A0ABY5S3J8</accession>